<dbReference type="InterPro" id="IPR001254">
    <property type="entry name" value="Trypsin_dom"/>
</dbReference>
<comment type="caution">
    <text evidence="4">The sequence shown here is derived from an EMBL/GenBank/DDBJ whole genome shotgun (WGS) entry which is preliminary data.</text>
</comment>
<dbReference type="Pfam" id="PF13517">
    <property type="entry name" value="FG-GAP_3"/>
    <property type="match status" value="1"/>
</dbReference>
<dbReference type="PANTHER" id="PTHR15462:SF8">
    <property type="entry name" value="SERINE PROTEASE"/>
    <property type="match status" value="1"/>
</dbReference>
<evidence type="ECO:0000256" key="2">
    <source>
        <dbReference type="SAM" id="MobiDB-lite"/>
    </source>
</evidence>
<dbReference type="SUPFAM" id="SSF50494">
    <property type="entry name" value="Trypsin-like serine proteases"/>
    <property type="match status" value="1"/>
</dbReference>
<dbReference type="EMBL" id="LFXA01000002">
    <property type="protein sequence ID" value="KNB54173.1"/>
    <property type="molecule type" value="Genomic_DNA"/>
</dbReference>
<dbReference type="Pfam" id="PF00089">
    <property type="entry name" value="Trypsin"/>
    <property type="match status" value="1"/>
</dbReference>
<dbReference type="Gene3D" id="2.40.128.340">
    <property type="match status" value="1"/>
</dbReference>
<dbReference type="Gene3D" id="2.40.10.10">
    <property type="entry name" value="Trypsin-like serine proteases"/>
    <property type="match status" value="2"/>
</dbReference>
<accession>A0A0K9XLR5</accession>
<evidence type="ECO:0000313" key="4">
    <source>
        <dbReference type="EMBL" id="KNB54173.1"/>
    </source>
</evidence>
<feature type="domain" description="Peptidase S1" evidence="3">
    <location>
        <begin position="54"/>
        <end position="222"/>
    </location>
</feature>
<evidence type="ECO:0000313" key="5">
    <source>
        <dbReference type="Proteomes" id="UP000037288"/>
    </source>
</evidence>
<dbReference type="SUPFAM" id="SSF69318">
    <property type="entry name" value="Integrin alpha N-terminal domain"/>
    <property type="match status" value="1"/>
</dbReference>
<dbReference type="Proteomes" id="UP000037288">
    <property type="component" value="Unassembled WGS sequence"/>
</dbReference>
<dbReference type="PROSITE" id="PS00134">
    <property type="entry name" value="TRYPSIN_HIS"/>
    <property type="match status" value="1"/>
</dbReference>
<dbReference type="InterPro" id="IPR043504">
    <property type="entry name" value="Peptidase_S1_PA_chymotrypsin"/>
</dbReference>
<protein>
    <recommendedName>
        <fullName evidence="3">Peptidase S1 domain-containing protein</fullName>
    </recommendedName>
</protein>
<organism evidence="4 5">
    <name type="scientific">Streptomyces caatingaensis</name>
    <dbReference type="NCBI Taxonomy" id="1678637"/>
    <lineage>
        <taxon>Bacteria</taxon>
        <taxon>Bacillati</taxon>
        <taxon>Actinomycetota</taxon>
        <taxon>Actinomycetes</taxon>
        <taxon>Kitasatosporales</taxon>
        <taxon>Streptomycetaceae</taxon>
        <taxon>Streptomyces</taxon>
    </lineage>
</organism>
<reference evidence="5" key="1">
    <citation type="submission" date="2015-07" db="EMBL/GenBank/DDBJ databases">
        <title>Draft genome sequence of Streptomyces sp. CMAA 1322, a bacterium isolated from Caatinga biome, from dry forest semiarid of Brazil.</title>
        <authorList>
            <person name="Santos S.N."/>
            <person name="Gacesa R."/>
            <person name="Taketani R.G."/>
            <person name="Long P.F."/>
            <person name="Melo I.S."/>
        </authorList>
    </citation>
    <scope>NUCLEOTIDE SEQUENCE [LARGE SCALE GENOMIC DNA]</scope>
    <source>
        <strain evidence="5">CMAA 1322</strain>
    </source>
</reference>
<dbReference type="InterPro" id="IPR028994">
    <property type="entry name" value="Integrin_alpha_N"/>
</dbReference>
<dbReference type="PANTHER" id="PTHR15462">
    <property type="entry name" value="SERINE PROTEASE"/>
    <property type="match status" value="1"/>
</dbReference>
<dbReference type="PATRIC" id="fig|1678637.3.peg.339"/>
<sequence>MAGAQPVDAGRGTAPAARSALRAPAAAPRNLKQGTFGSGIPSVGTFFAAGPSGATYCSASVVRSAGRNLVLTAGHCAKSLKADGRTIFVPQFRKGKDAAHQPFGVFPVQRVFMDPRYRSNSRQADSDLDFAFVRVGTNAQRANVENRTGGLRLTNTPRWTNTVTVHGYPKSGNPGQQALSCTVATGRAPKFRQLKMECGGFYGGVSGGPWIANYDAKKKTGDVIGNVGGYNGGGDDQNHDWVSYSPVYDQEIQALYADAVAGRAPVRGPLRSLSGPRLPESAHTMTMARHLAAGEFTGDGRDDLIVVWRDGEVTLYPGDGRGGFGAGRRLAKQHGPWERAQTVTAGDFTGGGRSDLMVVWTDKAGKPTGKVSVWADVSPSGLGKEHVVARSGSMWKDASRITAGKYTSGRANDVAVVWRDGEVSLHTGVNGSGTGRERQLVAKDKSPWKGAAAVTTGQFSGGPARLVVRWGDGQLQTVAATKGLTSRATLMPANASYRGNSLMIAGAFTGPAGRADDLLVRWAGNGETALYPGTGEGRLGAWNPLVSP</sequence>
<dbReference type="GO" id="GO:0004252">
    <property type="term" value="F:serine-type endopeptidase activity"/>
    <property type="evidence" value="ECO:0007669"/>
    <property type="project" value="InterPro"/>
</dbReference>
<evidence type="ECO:0000256" key="1">
    <source>
        <dbReference type="ARBA" id="ARBA00022729"/>
    </source>
</evidence>
<dbReference type="InterPro" id="IPR018114">
    <property type="entry name" value="TRYPSIN_HIS"/>
</dbReference>
<evidence type="ECO:0000259" key="3">
    <source>
        <dbReference type="Pfam" id="PF00089"/>
    </source>
</evidence>
<dbReference type="STRING" id="1678637.AC230_01595"/>
<keyword evidence="1" id="KW-0732">Signal</keyword>
<feature type="region of interest" description="Disordered" evidence="2">
    <location>
        <begin position="1"/>
        <end position="26"/>
    </location>
</feature>
<dbReference type="InterPro" id="IPR013517">
    <property type="entry name" value="FG-GAP"/>
</dbReference>
<feature type="compositionally biased region" description="Low complexity" evidence="2">
    <location>
        <begin position="14"/>
        <end position="26"/>
    </location>
</feature>
<dbReference type="InterPro" id="IPR009003">
    <property type="entry name" value="Peptidase_S1_PA"/>
</dbReference>
<name>A0A0K9XLR5_9ACTN</name>
<proteinExistence type="predicted"/>
<dbReference type="InterPro" id="IPR050966">
    <property type="entry name" value="Glutamyl_endopeptidase"/>
</dbReference>
<dbReference type="AlphaFoldDB" id="A0A0K9XLR5"/>
<keyword evidence="5" id="KW-1185">Reference proteome</keyword>
<gene>
    <name evidence="4" type="ORF">AC230_01595</name>
</gene>
<dbReference type="GO" id="GO:0006508">
    <property type="term" value="P:proteolysis"/>
    <property type="evidence" value="ECO:0007669"/>
    <property type="project" value="InterPro"/>
</dbReference>